<evidence type="ECO:0000256" key="1">
    <source>
        <dbReference type="ARBA" id="ARBA00001946"/>
    </source>
</evidence>
<dbReference type="SUPFAM" id="SSF48239">
    <property type="entry name" value="Terpenoid cyclases/Protein prenyltransferases"/>
    <property type="match status" value="1"/>
</dbReference>
<dbReference type="InterPro" id="IPR001906">
    <property type="entry name" value="Terpene_synth_N"/>
</dbReference>
<dbReference type="PANTHER" id="PTHR31739">
    <property type="entry name" value="ENT-COPALYL DIPHOSPHATE SYNTHASE, CHLOROPLASTIC"/>
    <property type="match status" value="1"/>
</dbReference>
<sequence length="246" mass="28853">MSMLEKENEEHFLGGFEIVFPSILEMARKLGIQLPDDHHTCSALQNIIFKRNLKLTRCWTEDGISWSSNFRLHDIDDTSMGFYLLRLYGYEVSPGKTYAFGYSTEGKEFRCYLGQWNEAISVMFNLYRASQMLFSGEKILQEAKKFASKFLSRKREANRFLDKWIILKDLAGEIGLALDVPWYASLPRVQARFYVDQYGAGDVVHIGKTLFREPFIDNDMYLHLAKLDYNYCQSLHQIEWNNIQKY</sequence>
<dbReference type="AlphaFoldDB" id="A0A7J7BT13"/>
<dbReference type="PANTHER" id="PTHR31739:SF4">
    <property type="entry name" value="ENT-COPALYL DIPHOSPHATE SYNTHASE, CHLOROPLASTIC"/>
    <property type="match status" value="1"/>
</dbReference>
<gene>
    <name evidence="5" type="ORF">HS088_TW0G00013</name>
</gene>
<comment type="caution">
    <text evidence="5">The sequence shown here is derived from an EMBL/GenBank/DDBJ whole genome shotgun (WGS) entry which is preliminary data.</text>
</comment>
<dbReference type="GO" id="GO:0000287">
    <property type="term" value="F:magnesium ion binding"/>
    <property type="evidence" value="ECO:0007669"/>
    <property type="project" value="TreeGrafter"/>
</dbReference>
<dbReference type="GO" id="GO:0009686">
    <property type="term" value="P:gibberellin biosynthetic process"/>
    <property type="evidence" value="ECO:0007669"/>
    <property type="project" value="TreeGrafter"/>
</dbReference>
<dbReference type="InterPro" id="IPR008930">
    <property type="entry name" value="Terpenoid_cyclase/PrenylTrfase"/>
</dbReference>
<dbReference type="FunFam" id="1.50.10.130:FF:000002">
    <property type="entry name" value="Ent-copalyl diphosphate synthase, chloroplastic"/>
    <property type="match status" value="1"/>
</dbReference>
<evidence type="ECO:0000259" key="4">
    <source>
        <dbReference type="Pfam" id="PF01397"/>
    </source>
</evidence>
<feature type="domain" description="Terpene synthase N-terminal" evidence="4">
    <location>
        <begin position="56"/>
        <end position="159"/>
    </location>
</feature>
<dbReference type="EMBL" id="JAAARO010000284">
    <property type="protein sequence ID" value="KAF5725272.1"/>
    <property type="molecule type" value="Genomic_DNA"/>
</dbReference>
<dbReference type="InterPro" id="IPR050148">
    <property type="entry name" value="Terpene_synthase-like"/>
</dbReference>
<organism evidence="5 6">
    <name type="scientific">Tripterygium wilfordii</name>
    <name type="common">Thunder God vine</name>
    <dbReference type="NCBI Taxonomy" id="458696"/>
    <lineage>
        <taxon>Eukaryota</taxon>
        <taxon>Viridiplantae</taxon>
        <taxon>Streptophyta</taxon>
        <taxon>Embryophyta</taxon>
        <taxon>Tracheophyta</taxon>
        <taxon>Spermatophyta</taxon>
        <taxon>Magnoliopsida</taxon>
        <taxon>eudicotyledons</taxon>
        <taxon>Gunneridae</taxon>
        <taxon>Pentapetalae</taxon>
        <taxon>rosids</taxon>
        <taxon>fabids</taxon>
        <taxon>Celastrales</taxon>
        <taxon>Celastraceae</taxon>
        <taxon>Tripterygium</taxon>
    </lineage>
</organism>
<dbReference type="GO" id="GO:0010333">
    <property type="term" value="F:terpene synthase activity"/>
    <property type="evidence" value="ECO:0007669"/>
    <property type="project" value="InterPro"/>
</dbReference>
<dbReference type="GO" id="GO:0009507">
    <property type="term" value="C:chloroplast"/>
    <property type="evidence" value="ECO:0007669"/>
    <property type="project" value="TreeGrafter"/>
</dbReference>
<evidence type="ECO:0000313" key="5">
    <source>
        <dbReference type="EMBL" id="KAF5725272.1"/>
    </source>
</evidence>
<dbReference type="Gene3D" id="1.50.10.130">
    <property type="entry name" value="Terpene synthase, N-terminal domain"/>
    <property type="match status" value="1"/>
</dbReference>
<keyword evidence="6" id="KW-1185">Reference proteome</keyword>
<dbReference type="Pfam" id="PF01397">
    <property type="entry name" value="Terpene_synth"/>
    <property type="match status" value="1"/>
</dbReference>
<name>A0A7J7BT13_TRIWF</name>
<protein>
    <submittedName>
        <fullName evidence="5">Ent-copalyl diphosphate synthase chloroplastic-like</fullName>
    </submittedName>
</protein>
<evidence type="ECO:0000256" key="2">
    <source>
        <dbReference type="ARBA" id="ARBA00022723"/>
    </source>
</evidence>
<accession>A0A7J7BT13</accession>
<evidence type="ECO:0000313" key="6">
    <source>
        <dbReference type="Proteomes" id="UP000593562"/>
    </source>
</evidence>
<proteinExistence type="predicted"/>
<comment type="cofactor">
    <cofactor evidence="1">
        <name>Mg(2+)</name>
        <dbReference type="ChEBI" id="CHEBI:18420"/>
    </cofactor>
</comment>
<reference evidence="5 6" key="1">
    <citation type="journal article" date="2020" name="Nat. Commun.">
        <title>Genome of Tripterygium wilfordii and identification of cytochrome P450 involved in triptolide biosynthesis.</title>
        <authorList>
            <person name="Tu L."/>
            <person name="Su P."/>
            <person name="Zhang Z."/>
            <person name="Gao L."/>
            <person name="Wang J."/>
            <person name="Hu T."/>
            <person name="Zhou J."/>
            <person name="Zhang Y."/>
            <person name="Zhao Y."/>
            <person name="Liu Y."/>
            <person name="Song Y."/>
            <person name="Tong Y."/>
            <person name="Lu Y."/>
            <person name="Yang J."/>
            <person name="Xu C."/>
            <person name="Jia M."/>
            <person name="Peters R.J."/>
            <person name="Huang L."/>
            <person name="Gao W."/>
        </authorList>
    </citation>
    <scope>NUCLEOTIDE SEQUENCE [LARGE SCALE GENOMIC DNA]</scope>
    <source>
        <strain evidence="6">cv. XIE 37</strain>
        <tissue evidence="5">Leaf</tissue>
    </source>
</reference>
<dbReference type="Proteomes" id="UP000593562">
    <property type="component" value="Unassembled WGS sequence"/>
</dbReference>
<dbReference type="InterPro" id="IPR036965">
    <property type="entry name" value="Terpene_synth_N_sf"/>
</dbReference>
<keyword evidence="2" id="KW-0479">Metal-binding</keyword>
<dbReference type="InParanoid" id="A0A7J7BT13"/>
<evidence type="ECO:0000256" key="3">
    <source>
        <dbReference type="ARBA" id="ARBA00022842"/>
    </source>
</evidence>
<keyword evidence="3" id="KW-0460">Magnesium</keyword>